<protein>
    <submittedName>
        <fullName evidence="2">Serine/threonine protein phosphatase</fullName>
    </submittedName>
</protein>
<evidence type="ECO:0000259" key="1">
    <source>
        <dbReference type="Pfam" id="PF00149"/>
    </source>
</evidence>
<sequence length="256" mass="29358">MLTLKAIFKKILNRKQSESSPVGLPENHRLYCIGDIHGRLDLLQEVHQKIACDALAFDGVKILVYLGDYVDRGIHSRQVLDCLLENHFPDFKTVFLMGNHEQVLLEFLNNKDLSVALDWFRFGGLPTLASYGITVRGIPTARDLQQLRAEFRQKMPAVHLAFFERLHLYYEIGGYFFAHAGVRPKIKLHRQRPEDMLWIREEFLNSDVFHGKVIVHGHSITDEPEIRHNRIGLDTGAYASGKLTCAVFEGTSCRFL</sequence>
<dbReference type="InterPro" id="IPR029052">
    <property type="entry name" value="Metallo-depent_PP-like"/>
</dbReference>
<dbReference type="Pfam" id="PF00149">
    <property type="entry name" value="Metallophos"/>
    <property type="match status" value="1"/>
</dbReference>
<dbReference type="Gene3D" id="3.60.21.10">
    <property type="match status" value="1"/>
</dbReference>
<dbReference type="InterPro" id="IPR050126">
    <property type="entry name" value="Ap4A_hydrolase"/>
</dbReference>
<reference evidence="2 3" key="1">
    <citation type="journal article" date="2019" name="Antonie Van Leeuwenhoek">
        <title>Description of 'Ca. Methylobacter oryzae' KRF1, a novel species from the environmentally important Methylobacter clade 2.</title>
        <authorList>
            <person name="Khatri K."/>
            <person name="Mohite J.A."/>
            <person name="Pandit P.S."/>
            <person name="Bahulikar R."/>
            <person name="Rahalkar M.C."/>
        </authorList>
    </citation>
    <scope>NUCLEOTIDE SEQUENCE [LARGE SCALE GENOMIC DNA]</scope>
    <source>
        <strain evidence="2 3">KRF1</strain>
    </source>
</reference>
<keyword evidence="3" id="KW-1185">Reference proteome</keyword>
<dbReference type="CDD" id="cd00144">
    <property type="entry name" value="MPP_PPP_family"/>
    <property type="match status" value="1"/>
</dbReference>
<gene>
    <name evidence="2" type="ORF">EKO24_015890</name>
</gene>
<dbReference type="PANTHER" id="PTHR42850">
    <property type="entry name" value="METALLOPHOSPHOESTERASE"/>
    <property type="match status" value="1"/>
</dbReference>
<name>A0ABY3C7C8_9GAMM</name>
<feature type="domain" description="Calcineurin-like phosphoesterase" evidence="1">
    <location>
        <begin position="29"/>
        <end position="221"/>
    </location>
</feature>
<organism evidence="2 3">
    <name type="scientific">Candidatus Methylobacter oryzae</name>
    <dbReference type="NCBI Taxonomy" id="2497749"/>
    <lineage>
        <taxon>Bacteria</taxon>
        <taxon>Pseudomonadati</taxon>
        <taxon>Pseudomonadota</taxon>
        <taxon>Gammaproteobacteria</taxon>
        <taxon>Methylococcales</taxon>
        <taxon>Methylococcaceae</taxon>
        <taxon>Methylobacter</taxon>
    </lineage>
</organism>
<comment type="caution">
    <text evidence="2">The sequence shown here is derived from an EMBL/GenBank/DDBJ whole genome shotgun (WGS) entry which is preliminary data.</text>
</comment>
<proteinExistence type="predicted"/>
<dbReference type="InterPro" id="IPR004843">
    <property type="entry name" value="Calcineurin-like_PHP"/>
</dbReference>
<dbReference type="SUPFAM" id="SSF56300">
    <property type="entry name" value="Metallo-dependent phosphatases"/>
    <property type="match status" value="1"/>
</dbReference>
<evidence type="ECO:0000313" key="2">
    <source>
        <dbReference type="EMBL" id="TRW91967.1"/>
    </source>
</evidence>
<evidence type="ECO:0000313" key="3">
    <source>
        <dbReference type="Proteomes" id="UP000733744"/>
    </source>
</evidence>
<accession>A0ABY3C7C8</accession>
<dbReference type="Proteomes" id="UP000733744">
    <property type="component" value="Unassembled WGS sequence"/>
</dbReference>
<dbReference type="PANTHER" id="PTHR42850:SF4">
    <property type="entry name" value="ZINC-DEPENDENT ENDOPOLYPHOSPHATASE"/>
    <property type="match status" value="1"/>
</dbReference>
<dbReference type="EMBL" id="RYFG02000110">
    <property type="protein sequence ID" value="TRW91967.1"/>
    <property type="molecule type" value="Genomic_DNA"/>
</dbReference>